<dbReference type="Pfam" id="PF01713">
    <property type="entry name" value="Smr"/>
    <property type="match status" value="1"/>
</dbReference>
<dbReference type="RefSeq" id="WP_058528511.1">
    <property type="nucleotide sequence ID" value="NZ_CAAAHZ010000001.1"/>
</dbReference>
<dbReference type="AlphaFoldDB" id="A0A0W0VRA9"/>
<keyword evidence="4" id="KW-1185">Reference proteome</keyword>
<gene>
    <name evidence="3" type="ORF">Llon_0501</name>
</gene>
<protein>
    <submittedName>
        <fullName evidence="3">DNA mismatch repair protein-like protein</fullName>
    </submittedName>
</protein>
<dbReference type="Proteomes" id="UP000054997">
    <property type="component" value="Unassembled WGS sequence"/>
</dbReference>
<evidence type="ECO:0000313" key="4">
    <source>
        <dbReference type="Proteomes" id="UP000054997"/>
    </source>
</evidence>
<dbReference type="InterPro" id="IPR002625">
    <property type="entry name" value="Smr_dom"/>
</dbReference>
<feature type="domain" description="Smr" evidence="2">
    <location>
        <begin position="96"/>
        <end position="176"/>
    </location>
</feature>
<dbReference type="SUPFAM" id="SSF160443">
    <property type="entry name" value="SMR domain-like"/>
    <property type="match status" value="1"/>
</dbReference>
<evidence type="ECO:0000313" key="3">
    <source>
        <dbReference type="EMBL" id="KTD22627.1"/>
    </source>
</evidence>
<dbReference type="PATRIC" id="fig|45068.5.peg.540"/>
<dbReference type="PANTHER" id="PTHR35562">
    <property type="entry name" value="DNA ENDONUCLEASE SMRA-RELATED"/>
    <property type="match status" value="1"/>
</dbReference>
<feature type="region of interest" description="Disordered" evidence="1">
    <location>
        <begin position="17"/>
        <end position="44"/>
    </location>
</feature>
<name>A0A0W0VRA9_9GAMM</name>
<dbReference type="STRING" id="45068.Llon_0501"/>
<feature type="compositionally biased region" description="Basic residues" evidence="1">
    <location>
        <begin position="24"/>
        <end position="36"/>
    </location>
</feature>
<comment type="caution">
    <text evidence="3">The sequence shown here is derived from an EMBL/GenBank/DDBJ whole genome shotgun (WGS) entry which is preliminary data.</text>
</comment>
<sequence>MSDNFISEKDKALFRQAVGDVKPLKKSPGKIQKPKPPKTSLTVKSKPALPAEECCFSVTTSDPVKAEEELSFGKSNISAKQFKQLKNGEISFQAKLDLHGMRSDSVGGLLNRFISQELLKEHRSILIIHGKGGRFGEPPVIKNMVYQCLKQMPEVLAFHSARPKDGGNGALYVLLKRIHKLK</sequence>
<dbReference type="EMBL" id="LNYK01000007">
    <property type="protein sequence ID" value="KTD22627.1"/>
    <property type="molecule type" value="Genomic_DNA"/>
</dbReference>
<evidence type="ECO:0000256" key="1">
    <source>
        <dbReference type="SAM" id="MobiDB-lite"/>
    </source>
</evidence>
<reference evidence="3 4" key="1">
    <citation type="submission" date="2015-11" db="EMBL/GenBank/DDBJ databases">
        <title>Genomic analysis of 38 Legionella species identifies large and diverse effector repertoires.</title>
        <authorList>
            <person name="Burstein D."/>
            <person name="Amaro F."/>
            <person name="Zusman T."/>
            <person name="Lifshitz Z."/>
            <person name="Cohen O."/>
            <person name="Gilbert J.A."/>
            <person name="Pupko T."/>
            <person name="Shuman H.A."/>
            <person name="Segal G."/>
        </authorList>
    </citation>
    <scope>NUCLEOTIDE SEQUENCE [LARGE SCALE GENOMIC DNA]</scope>
    <source>
        <strain evidence="3 4">ATCC 49505</strain>
    </source>
</reference>
<dbReference type="OrthoDB" id="9808881at2"/>
<organism evidence="3 4">
    <name type="scientific">Legionella londiniensis</name>
    <dbReference type="NCBI Taxonomy" id="45068"/>
    <lineage>
        <taxon>Bacteria</taxon>
        <taxon>Pseudomonadati</taxon>
        <taxon>Pseudomonadota</taxon>
        <taxon>Gammaproteobacteria</taxon>
        <taxon>Legionellales</taxon>
        <taxon>Legionellaceae</taxon>
        <taxon>Legionella</taxon>
    </lineage>
</organism>
<dbReference type="PANTHER" id="PTHR35562:SF2">
    <property type="entry name" value="DNA ENDONUCLEASE SMRA-RELATED"/>
    <property type="match status" value="1"/>
</dbReference>
<accession>A0A0W0VRA9</accession>
<dbReference type="SMART" id="SM00463">
    <property type="entry name" value="SMR"/>
    <property type="match status" value="1"/>
</dbReference>
<evidence type="ECO:0000259" key="2">
    <source>
        <dbReference type="PROSITE" id="PS50828"/>
    </source>
</evidence>
<dbReference type="PROSITE" id="PS50828">
    <property type="entry name" value="SMR"/>
    <property type="match status" value="1"/>
</dbReference>
<dbReference type="InterPro" id="IPR036063">
    <property type="entry name" value="Smr_dom_sf"/>
</dbReference>
<proteinExistence type="predicted"/>
<dbReference type="Gene3D" id="3.30.1370.110">
    <property type="match status" value="1"/>
</dbReference>